<protein>
    <recommendedName>
        <fullName evidence="1">DUF4351 domain-containing protein</fullName>
    </recommendedName>
</protein>
<dbReference type="Pfam" id="PF14261">
    <property type="entry name" value="DUF4351"/>
    <property type="match status" value="1"/>
</dbReference>
<proteinExistence type="predicted"/>
<dbReference type="AlphaFoldDB" id="A0A9W6FX43"/>
<organism evidence="2 3">
    <name type="scientific">Desulforhabdus amnigena</name>
    <dbReference type="NCBI Taxonomy" id="40218"/>
    <lineage>
        <taxon>Bacteria</taxon>
        <taxon>Pseudomonadati</taxon>
        <taxon>Thermodesulfobacteriota</taxon>
        <taxon>Syntrophobacteria</taxon>
        <taxon>Syntrophobacterales</taxon>
        <taxon>Syntrophobacteraceae</taxon>
        <taxon>Desulforhabdus</taxon>
    </lineage>
</organism>
<dbReference type="PANTHER" id="PTHR35586:SF1">
    <property type="entry name" value="SLL1691 PROTEIN"/>
    <property type="match status" value="1"/>
</dbReference>
<comment type="caution">
    <text evidence="2">The sequence shown here is derived from an EMBL/GenBank/DDBJ whole genome shotgun (WGS) entry which is preliminary data.</text>
</comment>
<dbReference type="EMBL" id="BSDR01000001">
    <property type="protein sequence ID" value="GLI36444.1"/>
    <property type="molecule type" value="Genomic_DNA"/>
</dbReference>
<dbReference type="RefSeq" id="WP_281796890.1">
    <property type="nucleotide sequence ID" value="NZ_BSDR01000001.1"/>
</dbReference>
<evidence type="ECO:0000259" key="1">
    <source>
        <dbReference type="Pfam" id="PF14261"/>
    </source>
</evidence>
<gene>
    <name evidence="2" type="ORF">DAMNIGENAA_38770</name>
</gene>
<keyword evidence="3" id="KW-1185">Reference proteome</keyword>
<dbReference type="Proteomes" id="UP001144372">
    <property type="component" value="Unassembled WGS sequence"/>
</dbReference>
<accession>A0A9W6FX43</accession>
<name>A0A9W6FX43_9BACT</name>
<sequence length="93" mass="10651">MLAQYIKDKGFQEGKLEGRREGKLEGRLEGRHEGKLEGKLEGKCGLLEKILTRRFGPLPDWAKDRLASASSEQLDQWAERVLEAKSLQEVWVE</sequence>
<feature type="domain" description="DUF4351" evidence="1">
    <location>
        <begin position="37"/>
        <end position="89"/>
    </location>
</feature>
<dbReference type="InterPro" id="IPR025587">
    <property type="entry name" value="DUF4351"/>
</dbReference>
<reference evidence="2" key="1">
    <citation type="submission" date="2022-12" db="EMBL/GenBank/DDBJ databases">
        <title>Reference genome sequencing for broad-spectrum identification of bacterial and archaeal isolates by mass spectrometry.</title>
        <authorList>
            <person name="Sekiguchi Y."/>
            <person name="Tourlousse D.M."/>
        </authorList>
    </citation>
    <scope>NUCLEOTIDE SEQUENCE</scope>
    <source>
        <strain evidence="2">ASRB1</strain>
    </source>
</reference>
<dbReference type="PANTHER" id="PTHR35586">
    <property type="entry name" value="SLL1691 PROTEIN"/>
    <property type="match status" value="1"/>
</dbReference>
<evidence type="ECO:0000313" key="2">
    <source>
        <dbReference type="EMBL" id="GLI36444.1"/>
    </source>
</evidence>
<evidence type="ECO:0000313" key="3">
    <source>
        <dbReference type="Proteomes" id="UP001144372"/>
    </source>
</evidence>